<evidence type="ECO:0000313" key="9">
    <source>
        <dbReference type="Proteomes" id="UP001165384"/>
    </source>
</evidence>
<dbReference type="InterPro" id="IPR013762">
    <property type="entry name" value="Integrase-like_cat_sf"/>
</dbReference>
<evidence type="ECO:0000259" key="6">
    <source>
        <dbReference type="PROSITE" id="PS51898"/>
    </source>
</evidence>
<dbReference type="PROSITE" id="PS51900">
    <property type="entry name" value="CB"/>
    <property type="match status" value="1"/>
</dbReference>
<dbReference type="EMBL" id="JAKLTN010000004">
    <property type="protein sequence ID" value="MCG2578710.1"/>
    <property type="molecule type" value="Genomic_DNA"/>
</dbReference>
<dbReference type="PROSITE" id="PS51898">
    <property type="entry name" value="TYR_RECOMBINASE"/>
    <property type="match status" value="1"/>
</dbReference>
<dbReference type="InterPro" id="IPR002104">
    <property type="entry name" value="Integrase_catalytic"/>
</dbReference>
<evidence type="ECO:0000256" key="1">
    <source>
        <dbReference type="ARBA" id="ARBA00008857"/>
    </source>
</evidence>
<name>A0ABS9K6G4_9RHOO</name>
<evidence type="ECO:0000256" key="2">
    <source>
        <dbReference type="ARBA" id="ARBA00022908"/>
    </source>
</evidence>
<keyword evidence="9" id="KW-1185">Reference proteome</keyword>
<accession>A0ABS9K6G4</accession>
<evidence type="ECO:0000256" key="5">
    <source>
        <dbReference type="PROSITE-ProRule" id="PRU01248"/>
    </source>
</evidence>
<feature type="domain" description="Core-binding (CB)" evidence="7">
    <location>
        <begin position="231"/>
        <end position="334"/>
    </location>
</feature>
<evidence type="ECO:0000259" key="7">
    <source>
        <dbReference type="PROSITE" id="PS51900"/>
    </source>
</evidence>
<dbReference type="InterPro" id="IPR044068">
    <property type="entry name" value="CB"/>
</dbReference>
<dbReference type="InterPro" id="IPR010998">
    <property type="entry name" value="Integrase_recombinase_N"/>
</dbReference>
<dbReference type="Pfam" id="PF00589">
    <property type="entry name" value="Phage_integrase"/>
    <property type="match status" value="1"/>
</dbReference>
<evidence type="ECO:0000256" key="3">
    <source>
        <dbReference type="ARBA" id="ARBA00023125"/>
    </source>
</evidence>
<protein>
    <submittedName>
        <fullName evidence="8">Site-specific integrase</fullName>
    </submittedName>
</protein>
<organism evidence="8 9">
    <name type="scientific">Dechloromonas hankyongensis</name>
    <dbReference type="NCBI Taxonomy" id="2908002"/>
    <lineage>
        <taxon>Bacteria</taxon>
        <taxon>Pseudomonadati</taxon>
        <taxon>Pseudomonadota</taxon>
        <taxon>Betaproteobacteria</taxon>
        <taxon>Rhodocyclales</taxon>
        <taxon>Azonexaceae</taxon>
        <taxon>Dechloromonas</taxon>
    </lineage>
</organism>
<keyword evidence="3 5" id="KW-0238">DNA-binding</keyword>
<dbReference type="InterPro" id="IPR011010">
    <property type="entry name" value="DNA_brk_join_enz"/>
</dbReference>
<dbReference type="InterPro" id="IPR050090">
    <property type="entry name" value="Tyrosine_recombinase_XerCD"/>
</dbReference>
<dbReference type="InterPro" id="IPR022169">
    <property type="entry name" value="DUF3701"/>
</dbReference>
<dbReference type="Pfam" id="PF12482">
    <property type="entry name" value="DUF3701"/>
    <property type="match status" value="1"/>
</dbReference>
<proteinExistence type="inferred from homology"/>
<reference evidence="8" key="1">
    <citation type="submission" date="2022-01" db="EMBL/GenBank/DDBJ databases">
        <authorList>
            <person name="Jo J.-H."/>
            <person name="Im W.-T."/>
        </authorList>
    </citation>
    <scope>NUCLEOTIDE SEQUENCE</scope>
    <source>
        <strain evidence="8">XY25</strain>
    </source>
</reference>
<dbReference type="SUPFAM" id="SSF56349">
    <property type="entry name" value="DNA breaking-rejoining enzymes"/>
    <property type="match status" value="1"/>
</dbReference>
<comment type="caution">
    <text evidence="8">The sequence shown here is derived from an EMBL/GenBank/DDBJ whole genome shotgun (WGS) entry which is preliminary data.</text>
</comment>
<dbReference type="PANTHER" id="PTHR30349">
    <property type="entry name" value="PHAGE INTEGRASE-RELATED"/>
    <property type="match status" value="1"/>
</dbReference>
<sequence>MAQHNEVLLHARHFTRVDFTALRAWLNRLPLHQISALYYHEDDLQVLDCNSDGKLQNRLEELRDRLIERAIDNNAHVAELLRNARRSHAWSGKLVNFLVQAADTQFSKPERNDPVSAWFRPAIARLLRAEGARSLGDLMALIATRGNGWWKPIPRIGAGKAARIVAWLQSQASEIGELTLGADIQPDPASCVVLRPGQTDLAPIERILLPYELDGHEGRNRHSGLCLISARHDRDAIDAYLYKFRAQEKTRRAYQKEIERFLLWCITVRSTPMSAVLQDDCEAYKDFIASIPPNWVGLKRKRHDHGWRPFAGPLSPASQRYAIQAIRLFFNWLVNVRYLGGNPWMTVADPRVATAIHPIQIDKALPEALWSKLIAGGGLIDQLCTTPDEVLRQRYRLRGATAQLSMSAQFRLVRAALLLIGDTGIRREEAAYATRDKLKSLPDTPDLWELDVLGKRNKWRTVFPTKRAVDALRAHWADRGSDFSYGLSELPLLSPLMAPPTQSAQAKHLDEQQQLLERGFSVDGLYQVIKTALRRIATDETFPLDEWERGQLHRAAPHAFRHTFGTHAVASDVPLDVVQKVLGHASLQTTTIYVQAEKKRSIAELGKFLRNT</sequence>
<keyword evidence="2" id="KW-0229">DNA integration</keyword>
<dbReference type="PANTHER" id="PTHR30349:SF41">
    <property type="entry name" value="INTEGRASE_RECOMBINASE PROTEIN MJ0367-RELATED"/>
    <property type="match status" value="1"/>
</dbReference>
<comment type="similarity">
    <text evidence="1">Belongs to the 'phage' integrase family.</text>
</comment>
<gene>
    <name evidence="8" type="ORF">LZ012_17065</name>
</gene>
<dbReference type="Gene3D" id="1.10.443.10">
    <property type="entry name" value="Intergrase catalytic core"/>
    <property type="match status" value="1"/>
</dbReference>
<dbReference type="Gene3D" id="1.10.150.130">
    <property type="match status" value="1"/>
</dbReference>
<evidence type="ECO:0000313" key="8">
    <source>
        <dbReference type="EMBL" id="MCG2578710.1"/>
    </source>
</evidence>
<keyword evidence="4" id="KW-0233">DNA recombination</keyword>
<feature type="domain" description="Tyr recombinase" evidence="6">
    <location>
        <begin position="392"/>
        <end position="606"/>
    </location>
</feature>
<dbReference type="Proteomes" id="UP001165384">
    <property type="component" value="Unassembled WGS sequence"/>
</dbReference>
<evidence type="ECO:0000256" key="4">
    <source>
        <dbReference type="ARBA" id="ARBA00023172"/>
    </source>
</evidence>
<dbReference type="RefSeq" id="WP_275712099.1">
    <property type="nucleotide sequence ID" value="NZ_JAKLTN010000004.1"/>
</dbReference>